<dbReference type="PANTHER" id="PTHR45918">
    <property type="entry name" value="ALPHA-1,3/1,6-MANNOSYLTRANSFERASE ALG2"/>
    <property type="match status" value="1"/>
</dbReference>
<evidence type="ECO:0000256" key="6">
    <source>
        <dbReference type="ARBA" id="ARBA00022676"/>
    </source>
</evidence>
<keyword evidence="9" id="KW-0256">Endoplasmic reticulum</keyword>
<dbReference type="EC" id="2.4.1.132" evidence="4"/>
<dbReference type="UniPathway" id="UPA00378"/>
<dbReference type="FunFam" id="3.40.50.2000:FF:000210">
    <property type="entry name" value="Alpha-1,3/1,6-mannosyltransferase ALG2"/>
    <property type="match status" value="1"/>
</dbReference>
<dbReference type="GO" id="GO:0004378">
    <property type="term" value="F:GDP-Man:Man(1)GlcNAc(2)-PP-Dol alpha-1,3-mannosyltransferase activity"/>
    <property type="evidence" value="ECO:0007669"/>
    <property type="project" value="UniProtKB-EC"/>
</dbReference>
<dbReference type="AlphaFoldDB" id="A9UZ94"/>
<evidence type="ECO:0000256" key="5">
    <source>
        <dbReference type="ARBA" id="ARBA00022448"/>
    </source>
</evidence>
<dbReference type="EMBL" id="CH991551">
    <property type="protein sequence ID" value="EDQ89193.1"/>
    <property type="molecule type" value="Genomic_DNA"/>
</dbReference>
<keyword evidence="10 18" id="KW-1133">Transmembrane helix</keyword>
<evidence type="ECO:0000259" key="20">
    <source>
        <dbReference type="Pfam" id="PF13439"/>
    </source>
</evidence>
<dbReference type="CDD" id="cd03805">
    <property type="entry name" value="GT4_ALG2-like"/>
    <property type="match status" value="1"/>
</dbReference>
<dbReference type="Proteomes" id="UP000001357">
    <property type="component" value="Unassembled WGS sequence"/>
</dbReference>
<sequence length="1186" mass="132222">MHRWISGVCRVAFLHPDLGLGGAERLVVDAALALQERGYDVTVFTSHHEPDRCFQETCSGTLKVKTYGDWMPRHIAGRLHALFAYLRMIYLALVVTMTSSFDVIICDQVSACIPFIRLFSSARIIFYCHFPDLLLTKRQSTLKRLYRYPLDKLEEHTTGMADVVLVNSKFTAGVFRDTFTSLRHLQPGVLYPSLHTASFDKKVDDSQADRLVGTSSPHVFLSINRYERKKNLALALEAMLELKQLVTPAQWEACHLVMAGGYDPRLPENVEYFAELSAFANSRLPGKVTFLRSFSDEEKLILLRRCCALVYTPENEHFGICPVEAMYMSKPVVAVNSGGPMESVAAVPLEHAAELPGRSGFLCASDPKNLAQAMIRLVQEPNLSSDLGRNGKQRVAEKHKQARNRRAPLAPFLTASLHHLCSFDSQKYLDKLYAASNLQQLIAREDELDHEVKGLDSDMQTLVYENYNKFISATDTIRDMKNQVESMSDQMTRLSETMAKTQTLSTQIDDTLKPRRDRINKLAGGHLMLRRLQFLFELPARLRQCLEMDLLAQAVQYYAKARHVLERYKDMESFKAIHAECQEIVQAVTESLLKKLEDATLSRRDVGETMSLLVKLNPDNMGLADHLLDLARRQWEDDLQALREVYDNWQPAPADVLIVCIGHCTDVATSPVANSEALKSDEVATEEAVDAAAAANENVDVQADDPTNAQQETSEVIAEAEADAASLSDDFDINLDPQTTSAQPGSQNNGGTGDLPDDTSRSATPEEEAWDDHRQVEGHRLDIRMESEFATSTHTYASEPPLRTTRSAYAHRSHPCAAEATTLVQAHEEDAGEVPVLEQYRIKLVSFVQETIEDTLLVQIERICHDEIQNNSPTAAVVGFLGAISLDLSKTHRLVPAAKLDEICASMAIRVTKELSRHRAAALKRTIRIGVLRFAFQQLALLCGVAVNLAGNSDHAVRVSDEDTEQVLERLRQSLATPSRLALVNCTLAMATSVIEPAYAAASKAFPLPQGKHDSQSLDDLTVRDTKHSFEALAQEMLTTIAVEHANHLATPMPCFSNCFRKVGTQRDLDDWLTRPRHAHWMMFVGRTKDKLQSFARKIQVDVISSALKLFTDTIEVFVSFAPAYGPYARCLLLTALKGIGELIRDSVLTRGALHQLQVRVQLNLPGCSCSTLVTHVELEASHAFH</sequence>
<dbReference type="FunFam" id="3.40.50.2000:FF:000085">
    <property type="entry name" value="alpha-1,3/1,6-mannosyltransferase ALG2"/>
    <property type="match status" value="1"/>
</dbReference>
<dbReference type="STRING" id="81824.A9UZ94"/>
<protein>
    <recommendedName>
        <fullName evidence="12">GDP-Man:Man(1)GlcNAc(2)-PP-Dol alpha-1,3-mannosyltransferase</fullName>
        <ecNumber evidence="4">2.4.1.132</ecNumber>
        <ecNumber evidence="3">2.4.1.257</ecNumber>
    </recommendedName>
    <alternativeName>
        <fullName evidence="14">GDP-Man:Man(1)GlcNAc(2)-PP-dolichol mannosyltransferase</fullName>
    </alternativeName>
    <alternativeName>
        <fullName evidence="13">GDP-Man:Man(2)GlcNAc(2)-PP-Dol alpha-1,6-mannosyltransferase</fullName>
    </alternativeName>
</protein>
<feature type="domain" description="Glycosyl transferase family 1" evidence="19">
    <location>
        <begin position="217"/>
        <end position="394"/>
    </location>
</feature>
<dbReference type="KEGG" id="mbr:MONBRDRAFT_37048"/>
<name>A9UZ94_MONBE</name>
<evidence type="ECO:0000259" key="19">
    <source>
        <dbReference type="Pfam" id="PF00534"/>
    </source>
</evidence>
<evidence type="ECO:0000256" key="4">
    <source>
        <dbReference type="ARBA" id="ARBA00012649"/>
    </source>
</evidence>
<reference evidence="22 23" key="1">
    <citation type="journal article" date="2008" name="Nature">
        <title>The genome of the choanoflagellate Monosiga brevicollis and the origin of metazoans.</title>
        <authorList>
            <consortium name="JGI Sequencing"/>
            <person name="King N."/>
            <person name="Westbrook M.J."/>
            <person name="Young S.L."/>
            <person name="Kuo A."/>
            <person name="Abedin M."/>
            <person name="Chapman J."/>
            <person name="Fairclough S."/>
            <person name="Hellsten U."/>
            <person name="Isogai Y."/>
            <person name="Letunic I."/>
            <person name="Marr M."/>
            <person name="Pincus D."/>
            <person name="Putnam N."/>
            <person name="Rokas A."/>
            <person name="Wright K.J."/>
            <person name="Zuzow R."/>
            <person name="Dirks W."/>
            <person name="Good M."/>
            <person name="Goodstein D."/>
            <person name="Lemons D."/>
            <person name="Li W."/>
            <person name="Lyons J.B."/>
            <person name="Morris A."/>
            <person name="Nichols S."/>
            <person name="Richter D.J."/>
            <person name="Salamov A."/>
            <person name="Bork P."/>
            <person name="Lim W.A."/>
            <person name="Manning G."/>
            <person name="Miller W.T."/>
            <person name="McGinnis W."/>
            <person name="Shapiro H."/>
            <person name="Tjian R."/>
            <person name="Grigoriev I.V."/>
            <person name="Rokhsar D."/>
        </authorList>
    </citation>
    <scope>NUCLEOTIDE SEQUENCE [LARGE SCALE GENOMIC DNA]</scope>
    <source>
        <strain evidence="23">MX1 / ATCC 50154</strain>
    </source>
</reference>
<dbReference type="GO" id="GO:0000033">
    <property type="term" value="F:alpha-1,3-mannosyltransferase activity"/>
    <property type="evidence" value="ECO:0000318"/>
    <property type="project" value="GO_Central"/>
</dbReference>
<dbReference type="eggNOG" id="KOG0853">
    <property type="taxonomic scope" value="Eukaryota"/>
</dbReference>
<dbReference type="GO" id="GO:0006488">
    <property type="term" value="P:dolichol-linked oligosaccharide biosynthetic process"/>
    <property type="evidence" value="ECO:0000318"/>
    <property type="project" value="GO_Central"/>
</dbReference>
<dbReference type="PANTHER" id="PTHR45918:SF1">
    <property type="entry name" value="ALPHA-1,3_1,6-MANNOSYLTRANSFERASE ALG2"/>
    <property type="match status" value="1"/>
</dbReference>
<evidence type="ECO:0000256" key="9">
    <source>
        <dbReference type="ARBA" id="ARBA00022824"/>
    </source>
</evidence>
<keyword evidence="6" id="KW-0328">Glycosyltransferase</keyword>
<keyword evidence="7" id="KW-0808">Transferase</keyword>
<dbReference type="SUPFAM" id="SSF53756">
    <property type="entry name" value="UDP-Glycosyltransferase/glycogen phosphorylase"/>
    <property type="match status" value="1"/>
</dbReference>
<evidence type="ECO:0000313" key="23">
    <source>
        <dbReference type="Proteomes" id="UP000001357"/>
    </source>
</evidence>
<keyword evidence="8 18" id="KW-0812">Transmembrane</keyword>
<evidence type="ECO:0000256" key="2">
    <source>
        <dbReference type="ARBA" id="ARBA00004922"/>
    </source>
</evidence>
<dbReference type="eggNOG" id="KOG2346">
    <property type="taxonomic scope" value="Eukaryota"/>
</dbReference>
<comment type="catalytic activity">
    <reaction evidence="16">
        <text>an alpha-D-Man-(1-&gt;3)-beta-D-Man-(1-&gt;4)-beta-D-GlcNAc-(1-&gt;4)-alpha-D-GlcNAc-diphospho-di-trans,poly-cis-dolichol + GDP-alpha-D-mannose = an alpha-D-Man-(1-&gt;3)-[alpha-D-Man-(1-&gt;6)]-beta-D-Man-(1-&gt;4)-beta-D-GlcNAc-(1-&gt;4)-alpha-D-GlcNAc-diphospho-di-trans,poly-cis-dolichol + GDP + H(+)</text>
        <dbReference type="Rhea" id="RHEA:29519"/>
        <dbReference type="Rhea" id="RHEA-COMP:19513"/>
        <dbReference type="Rhea" id="RHEA-COMP:19515"/>
        <dbReference type="ChEBI" id="CHEBI:15378"/>
        <dbReference type="ChEBI" id="CHEBI:57527"/>
        <dbReference type="ChEBI" id="CHEBI:58189"/>
        <dbReference type="ChEBI" id="CHEBI:132510"/>
        <dbReference type="ChEBI" id="CHEBI:132511"/>
        <dbReference type="EC" id="2.4.1.257"/>
    </reaction>
    <physiologicalReaction direction="left-to-right" evidence="16">
        <dbReference type="Rhea" id="RHEA:29520"/>
    </physiologicalReaction>
</comment>
<evidence type="ECO:0000256" key="15">
    <source>
        <dbReference type="ARBA" id="ARBA00045103"/>
    </source>
</evidence>
<dbReference type="InterPro" id="IPR028098">
    <property type="entry name" value="Glyco_trans_4-like_N"/>
</dbReference>
<feature type="transmembrane region" description="Helical" evidence="18">
    <location>
        <begin position="82"/>
        <end position="105"/>
    </location>
</feature>
<gene>
    <name evidence="22" type="ORF">MONBRDRAFT_37048</name>
</gene>
<organism evidence="22 23">
    <name type="scientific">Monosiga brevicollis</name>
    <name type="common">Choanoflagellate</name>
    <dbReference type="NCBI Taxonomy" id="81824"/>
    <lineage>
        <taxon>Eukaryota</taxon>
        <taxon>Choanoflagellata</taxon>
        <taxon>Craspedida</taxon>
        <taxon>Salpingoecidae</taxon>
        <taxon>Monosiga</taxon>
    </lineage>
</organism>
<evidence type="ECO:0000256" key="12">
    <source>
        <dbReference type="ARBA" id="ARBA00032047"/>
    </source>
</evidence>
<feature type="domain" description="Glycosyltransferase subfamily 4-like N-terminal" evidence="20">
    <location>
        <begin position="21"/>
        <end position="178"/>
    </location>
</feature>
<dbReference type="GO" id="GO:0012505">
    <property type="term" value="C:endomembrane system"/>
    <property type="evidence" value="ECO:0000318"/>
    <property type="project" value="GO_Central"/>
</dbReference>
<comment type="subcellular location">
    <subcellularLocation>
        <location evidence="1">Endoplasmic reticulum membrane</location>
    </subcellularLocation>
</comment>
<dbReference type="InterPro" id="IPR039481">
    <property type="entry name" value="EXOC2/Sec5_N_dom"/>
</dbReference>
<feature type="domain" description="Exocyst complex component EXOC2/Sec5 N-terminal" evidence="21">
    <location>
        <begin position="422"/>
        <end position="619"/>
    </location>
</feature>
<evidence type="ECO:0000256" key="16">
    <source>
        <dbReference type="ARBA" id="ARBA00045104"/>
    </source>
</evidence>
<dbReference type="RefSeq" id="XP_001745769.1">
    <property type="nucleotide sequence ID" value="XM_001745717.1"/>
</dbReference>
<dbReference type="InParanoid" id="A9UZ94"/>
<evidence type="ECO:0000256" key="17">
    <source>
        <dbReference type="SAM" id="MobiDB-lite"/>
    </source>
</evidence>
<dbReference type="Pfam" id="PF00534">
    <property type="entry name" value="Glycos_transf_1"/>
    <property type="match status" value="1"/>
</dbReference>
<comment type="catalytic activity">
    <reaction evidence="15">
        <text>a beta-D-Man-(1-&gt;4)-beta-D-GlcNAc-(1-&gt;4)-alpha-D-GlcNAc-diphospho-di-trans,poly-cis-dolichol + GDP-alpha-D-mannose = an alpha-D-Man-(1-&gt;3)-beta-D-Man-(1-&gt;4)-beta-D-GlcNAc-(1-&gt;4)-alpha-D-GlcNAc-diphospho-di-trans,poly-cis-dolichol + GDP + H(+)</text>
        <dbReference type="Rhea" id="RHEA:29515"/>
        <dbReference type="Rhea" id="RHEA-COMP:19511"/>
        <dbReference type="Rhea" id="RHEA-COMP:19513"/>
        <dbReference type="ChEBI" id="CHEBI:15378"/>
        <dbReference type="ChEBI" id="CHEBI:57527"/>
        <dbReference type="ChEBI" id="CHEBI:58189"/>
        <dbReference type="ChEBI" id="CHEBI:58472"/>
        <dbReference type="ChEBI" id="CHEBI:132510"/>
        <dbReference type="EC" id="2.4.1.132"/>
    </reaction>
    <physiologicalReaction direction="left-to-right" evidence="15">
        <dbReference type="Rhea" id="RHEA:29516"/>
    </physiologicalReaction>
</comment>
<evidence type="ECO:0000256" key="1">
    <source>
        <dbReference type="ARBA" id="ARBA00004586"/>
    </source>
</evidence>
<evidence type="ECO:0000259" key="21">
    <source>
        <dbReference type="Pfam" id="PF15469"/>
    </source>
</evidence>
<feature type="region of interest" description="Disordered" evidence="17">
    <location>
        <begin position="731"/>
        <end position="776"/>
    </location>
</feature>
<evidence type="ECO:0000313" key="22">
    <source>
        <dbReference type="EMBL" id="EDQ89193.1"/>
    </source>
</evidence>
<keyword evidence="23" id="KW-1185">Reference proteome</keyword>
<comment type="pathway">
    <text evidence="2">Protein modification; protein glycosylation.</text>
</comment>
<dbReference type="GeneID" id="5891068"/>
<evidence type="ECO:0000256" key="3">
    <source>
        <dbReference type="ARBA" id="ARBA00011969"/>
    </source>
</evidence>
<dbReference type="Pfam" id="PF15469">
    <property type="entry name" value="Sec5"/>
    <property type="match status" value="1"/>
</dbReference>
<dbReference type="InterPro" id="IPR027054">
    <property type="entry name" value="ALG2"/>
</dbReference>
<evidence type="ECO:0000256" key="11">
    <source>
        <dbReference type="ARBA" id="ARBA00023136"/>
    </source>
</evidence>
<dbReference type="EC" id="2.4.1.257" evidence="3"/>
<dbReference type="Pfam" id="PF13439">
    <property type="entry name" value="Glyco_transf_4"/>
    <property type="match status" value="1"/>
</dbReference>
<evidence type="ECO:0000256" key="10">
    <source>
        <dbReference type="ARBA" id="ARBA00022989"/>
    </source>
</evidence>
<dbReference type="GO" id="GO:0005789">
    <property type="term" value="C:endoplasmic reticulum membrane"/>
    <property type="evidence" value="ECO:0007669"/>
    <property type="project" value="UniProtKB-SubCell"/>
</dbReference>
<accession>A9UZ94</accession>
<feature type="compositionally biased region" description="Polar residues" evidence="17">
    <location>
        <begin position="736"/>
        <end position="747"/>
    </location>
</feature>
<evidence type="ECO:0000256" key="8">
    <source>
        <dbReference type="ARBA" id="ARBA00022692"/>
    </source>
</evidence>
<evidence type="ECO:0000256" key="13">
    <source>
        <dbReference type="ARBA" id="ARBA00032333"/>
    </source>
</evidence>
<evidence type="ECO:0000256" key="14">
    <source>
        <dbReference type="ARBA" id="ARBA00032874"/>
    </source>
</evidence>
<keyword evidence="11 18" id="KW-0472">Membrane</keyword>
<dbReference type="Gene3D" id="3.40.50.2000">
    <property type="entry name" value="Glycogen Phosphorylase B"/>
    <property type="match status" value="2"/>
</dbReference>
<dbReference type="InterPro" id="IPR001296">
    <property type="entry name" value="Glyco_trans_1"/>
</dbReference>
<dbReference type="GO" id="GO:0102704">
    <property type="term" value="F:GDP-Man:Man(2)GlcNAc(2)-PP-Dol alpha-1,6-mannosyltransferase activity"/>
    <property type="evidence" value="ECO:0007669"/>
    <property type="project" value="UniProtKB-EC"/>
</dbReference>
<keyword evidence="5" id="KW-0813">Transport</keyword>
<proteinExistence type="predicted"/>
<evidence type="ECO:0000256" key="18">
    <source>
        <dbReference type="SAM" id="Phobius"/>
    </source>
</evidence>
<evidence type="ECO:0000256" key="7">
    <source>
        <dbReference type="ARBA" id="ARBA00022679"/>
    </source>
</evidence>